<evidence type="ECO:0000259" key="13">
    <source>
        <dbReference type="PROSITE" id="PS51698"/>
    </source>
</evidence>
<dbReference type="FunFam" id="3.30.40.10:FF:000079">
    <property type="entry name" value="Peptidyl-prolyl cis-trans isomerase 2"/>
    <property type="match status" value="1"/>
</dbReference>
<dbReference type="PROSITE" id="PS51698">
    <property type="entry name" value="U_BOX"/>
    <property type="match status" value="1"/>
</dbReference>
<dbReference type="SMART" id="SM00504">
    <property type="entry name" value="Ubox"/>
    <property type="match status" value="1"/>
</dbReference>
<dbReference type="PROSITE" id="PS50072">
    <property type="entry name" value="CSA_PPIASE_2"/>
    <property type="match status" value="1"/>
</dbReference>
<dbReference type="GO" id="GO:0000209">
    <property type="term" value="P:protein polyubiquitination"/>
    <property type="evidence" value="ECO:0007669"/>
    <property type="project" value="TreeGrafter"/>
</dbReference>
<feature type="region of interest" description="Disordered" evidence="11">
    <location>
        <begin position="208"/>
        <end position="230"/>
    </location>
</feature>
<dbReference type="Pfam" id="PF00160">
    <property type="entry name" value="Pro_isomerase"/>
    <property type="match status" value="1"/>
</dbReference>
<dbReference type="InterPro" id="IPR003613">
    <property type="entry name" value="Ubox_domain"/>
</dbReference>
<evidence type="ECO:0000256" key="7">
    <source>
        <dbReference type="ARBA" id="ARBA00022786"/>
    </source>
</evidence>
<dbReference type="Pfam" id="PF04641">
    <property type="entry name" value="Rtf2"/>
    <property type="match status" value="1"/>
</dbReference>
<dbReference type="Gene3D" id="3.30.40.10">
    <property type="entry name" value="Zinc/RING finger domain, C3HC4 (zinc finger)"/>
    <property type="match status" value="1"/>
</dbReference>
<evidence type="ECO:0000256" key="2">
    <source>
        <dbReference type="ARBA" id="ARBA00000971"/>
    </source>
</evidence>
<feature type="compositionally biased region" description="Low complexity" evidence="11">
    <location>
        <begin position="550"/>
        <end position="561"/>
    </location>
</feature>
<dbReference type="PROSITE" id="PS00170">
    <property type="entry name" value="CSA_PPIASE_1"/>
    <property type="match status" value="1"/>
</dbReference>
<evidence type="ECO:0000256" key="10">
    <source>
        <dbReference type="ARBA" id="ARBA00023242"/>
    </source>
</evidence>
<dbReference type="SUPFAM" id="SSF57850">
    <property type="entry name" value="RING/U-box"/>
    <property type="match status" value="1"/>
</dbReference>
<dbReference type="InterPro" id="IPR002130">
    <property type="entry name" value="Cyclophilin-type_PPIase_dom"/>
</dbReference>
<dbReference type="InterPro" id="IPR029000">
    <property type="entry name" value="Cyclophilin-like_dom_sf"/>
</dbReference>
<dbReference type="InterPro" id="IPR026951">
    <property type="entry name" value="PPIL2_U-box_dom"/>
</dbReference>
<evidence type="ECO:0000256" key="1">
    <source>
        <dbReference type="ARBA" id="ARBA00000900"/>
    </source>
</evidence>
<dbReference type="CDD" id="cd16663">
    <property type="entry name" value="RING-Ubox_PPIL2"/>
    <property type="match status" value="1"/>
</dbReference>
<dbReference type="PANTHER" id="PTHR45625">
    <property type="entry name" value="PEPTIDYL-PROLYL CIS-TRANS ISOMERASE-RELATED"/>
    <property type="match status" value="1"/>
</dbReference>
<evidence type="ECO:0000256" key="4">
    <source>
        <dbReference type="ARBA" id="ARBA00004123"/>
    </source>
</evidence>
<dbReference type="PRINTS" id="PR00153">
    <property type="entry name" value="CSAPPISMRASE"/>
</dbReference>
<evidence type="ECO:0000256" key="6">
    <source>
        <dbReference type="ARBA" id="ARBA00022679"/>
    </source>
</evidence>
<dbReference type="Gene3D" id="2.40.100.10">
    <property type="entry name" value="Cyclophilin-like"/>
    <property type="match status" value="1"/>
</dbReference>
<evidence type="ECO:0000256" key="9">
    <source>
        <dbReference type="ARBA" id="ARBA00023235"/>
    </source>
</evidence>
<evidence type="ECO:0000256" key="11">
    <source>
        <dbReference type="SAM" id="MobiDB-lite"/>
    </source>
</evidence>
<sequence length="561" mass="62857">MGKNQHSKDRMFITASEHKYLYGGKKEEIRRAYRRLPFDCCSITLKPFENPVCSREGHLFDIEAVIPYVKEHNMNPVTGTPLAVKDLIKLRFHKNAQGEYFCPVTYKVFTNSTKIAAVATSGNVYAYEALEELNIKPKNWTDLVSGEAFKRKDIIVLQDPTDLSGREIENFEHFRKAKEAETKANPTPDAQSNIRVTSATSRILQEMEAAKQRKRQREEEIRRGEAERTAQEKIIAAVSHSTKPAAPTPADGASKLQYSKFTAGECSRSFTSTEMDPTTRNAPAVASEEEQLETRWTEVRKLKKKGYVRLTTTMGVLNLELDCDMVPRTCDNFLGLCEKGYYDNVEFHRIIRGFMMQGGDPTGTGRGGESVWGKAFRDEFDSRLRHTDRGVLSMANSGTNTNGSQFFITFKECTYLDNKHSVFGRVVGGVDVLDAIEGVATDKTDRPYDRIVIRAVQVFENPFKQYEEAVALGTTVLELKRKEEAPVVKGTVVKVGNEWVAYDGVVDIVHLPKMDAGAAPGSVGKYLPQLPVAPRKKAEEPPAPKKAKLPTKTTFANFDGW</sequence>
<keyword evidence="8" id="KW-0697">Rotamase</keyword>
<dbReference type="CDD" id="cd01923">
    <property type="entry name" value="cyclophilin_RING"/>
    <property type="match status" value="1"/>
</dbReference>
<feature type="region of interest" description="Disordered" evidence="11">
    <location>
        <begin position="269"/>
        <end position="289"/>
    </location>
</feature>
<feature type="domain" description="PPIase cyclophilin-type" evidence="12">
    <location>
        <begin position="312"/>
        <end position="458"/>
    </location>
</feature>
<dbReference type="GO" id="GO:0061630">
    <property type="term" value="F:ubiquitin protein ligase activity"/>
    <property type="evidence" value="ECO:0007669"/>
    <property type="project" value="UniProtKB-EC"/>
</dbReference>
<gene>
    <name evidence="14" type="ORF">ACHHYP_06962</name>
</gene>
<dbReference type="OrthoDB" id="30774at2759"/>
<reference evidence="14 15" key="1">
    <citation type="journal article" date="2014" name="Genome Biol. Evol.">
        <title>The secreted proteins of Achlya hypogyna and Thraustotheca clavata identify the ancestral oomycete secretome and reveal gene acquisitions by horizontal gene transfer.</title>
        <authorList>
            <person name="Misner I."/>
            <person name="Blouin N."/>
            <person name="Leonard G."/>
            <person name="Richards T.A."/>
            <person name="Lane C.E."/>
        </authorList>
    </citation>
    <scope>NUCLEOTIDE SEQUENCE [LARGE SCALE GENOMIC DNA]</scope>
    <source>
        <strain evidence="14 15">ATCC 48635</strain>
    </source>
</reference>
<protein>
    <submittedName>
        <fullName evidence="14">Peptidylprolyl isomerase</fullName>
    </submittedName>
</protein>
<feature type="compositionally biased region" description="Polar residues" evidence="11">
    <location>
        <begin position="269"/>
        <end position="281"/>
    </location>
</feature>
<keyword evidence="10" id="KW-0539">Nucleus</keyword>
<dbReference type="PANTHER" id="PTHR45625:SF1">
    <property type="entry name" value="RING-TYPE E3 UBIQUITIN-PROTEIN LIGASE PPIL2"/>
    <property type="match status" value="1"/>
</dbReference>
<feature type="region of interest" description="Disordered" evidence="11">
    <location>
        <begin position="533"/>
        <end position="561"/>
    </location>
</feature>
<dbReference type="SUPFAM" id="SSF50891">
    <property type="entry name" value="Cyclophilin-like"/>
    <property type="match status" value="1"/>
</dbReference>
<keyword evidence="9 14" id="KW-0413">Isomerase</keyword>
<feature type="domain" description="U-box" evidence="13">
    <location>
        <begin position="34"/>
        <end position="107"/>
    </location>
</feature>
<dbReference type="GO" id="GO:0006457">
    <property type="term" value="P:protein folding"/>
    <property type="evidence" value="ECO:0007669"/>
    <property type="project" value="InterPro"/>
</dbReference>
<comment type="catalytic activity">
    <reaction evidence="2">
        <text>[protein]-peptidylproline (omega=180) = [protein]-peptidylproline (omega=0)</text>
        <dbReference type="Rhea" id="RHEA:16237"/>
        <dbReference type="Rhea" id="RHEA-COMP:10747"/>
        <dbReference type="Rhea" id="RHEA-COMP:10748"/>
        <dbReference type="ChEBI" id="CHEBI:83833"/>
        <dbReference type="ChEBI" id="CHEBI:83834"/>
        <dbReference type="EC" id="5.2.1.8"/>
    </reaction>
</comment>
<comment type="catalytic activity">
    <reaction evidence="1">
        <text>S-ubiquitinyl-[E2 ubiquitin-conjugating enzyme]-L-cysteine + [acceptor protein]-L-lysine = [E2 ubiquitin-conjugating enzyme]-L-cysteine + N(6)-ubiquitinyl-[acceptor protein]-L-lysine.</text>
        <dbReference type="EC" id="2.3.2.27"/>
    </reaction>
</comment>
<name>A0A1V9YR90_ACHHY</name>
<comment type="caution">
    <text evidence="14">The sequence shown here is derived from an EMBL/GenBank/DDBJ whole genome shotgun (WGS) entry which is preliminary data.</text>
</comment>
<dbReference type="GO" id="GO:0003755">
    <property type="term" value="F:peptidyl-prolyl cis-trans isomerase activity"/>
    <property type="evidence" value="ECO:0007669"/>
    <property type="project" value="UniProtKB-KW"/>
</dbReference>
<comment type="similarity">
    <text evidence="5">Belongs to the cyclophilin-type PPIase family. PPIL2 subfamily.</text>
</comment>
<dbReference type="GO" id="GO:0071013">
    <property type="term" value="C:catalytic step 2 spliceosome"/>
    <property type="evidence" value="ECO:0007669"/>
    <property type="project" value="TreeGrafter"/>
</dbReference>
<dbReference type="FunFam" id="2.40.100.10:FF:000014">
    <property type="entry name" value="Peptidyl-prolyl cis-trans isomerase cyp65"/>
    <property type="match status" value="1"/>
</dbReference>
<dbReference type="EMBL" id="JNBR01001386">
    <property type="protein sequence ID" value="OQR88285.1"/>
    <property type="molecule type" value="Genomic_DNA"/>
</dbReference>
<dbReference type="InterPro" id="IPR044666">
    <property type="entry name" value="Cyclophilin_A-like"/>
</dbReference>
<dbReference type="AlphaFoldDB" id="A0A1V9YR90"/>
<keyword evidence="6" id="KW-0808">Transferase</keyword>
<evidence type="ECO:0000259" key="12">
    <source>
        <dbReference type="PROSITE" id="PS50072"/>
    </source>
</evidence>
<dbReference type="Proteomes" id="UP000243579">
    <property type="component" value="Unassembled WGS sequence"/>
</dbReference>
<keyword evidence="15" id="KW-1185">Reference proteome</keyword>
<evidence type="ECO:0000256" key="8">
    <source>
        <dbReference type="ARBA" id="ARBA00023110"/>
    </source>
</evidence>
<evidence type="ECO:0000313" key="15">
    <source>
        <dbReference type="Proteomes" id="UP000243579"/>
    </source>
</evidence>
<dbReference type="STRING" id="1202772.A0A1V9YR90"/>
<evidence type="ECO:0000313" key="14">
    <source>
        <dbReference type="EMBL" id="OQR88285.1"/>
    </source>
</evidence>
<comment type="subcellular location">
    <subcellularLocation>
        <location evidence="4">Nucleus</location>
    </subcellularLocation>
</comment>
<dbReference type="InterPro" id="IPR020892">
    <property type="entry name" value="Cyclophilin-type_PPIase_CS"/>
</dbReference>
<comment type="function">
    <text evidence="3">May catalyze the cis-trans isomerization of proline imidic peptide bonds in oligopeptides thereby assisting the folding of proteins. May also function as a chaperone, playing a role in intracellular transport of proteins. May also have a protein ubiquitin ligase activity acting as an E3 ubiquitin protein ligase or as a ubiquitin-ubiquitin ligase promoting elongation of ubiquitin chains on proteins.</text>
</comment>
<evidence type="ECO:0000256" key="3">
    <source>
        <dbReference type="ARBA" id="ARBA00003697"/>
    </source>
</evidence>
<keyword evidence="7" id="KW-0833">Ubl conjugation pathway</keyword>
<evidence type="ECO:0000256" key="5">
    <source>
        <dbReference type="ARBA" id="ARBA00007930"/>
    </source>
</evidence>
<dbReference type="InterPro" id="IPR013083">
    <property type="entry name" value="Znf_RING/FYVE/PHD"/>
</dbReference>
<proteinExistence type="inferred from homology"/>
<accession>A0A1V9YR90</accession>
<organism evidence="14 15">
    <name type="scientific">Achlya hypogyna</name>
    <name type="common">Oomycete</name>
    <name type="synonym">Protoachlya hypogyna</name>
    <dbReference type="NCBI Taxonomy" id="1202772"/>
    <lineage>
        <taxon>Eukaryota</taxon>
        <taxon>Sar</taxon>
        <taxon>Stramenopiles</taxon>
        <taxon>Oomycota</taxon>
        <taxon>Saprolegniomycetes</taxon>
        <taxon>Saprolegniales</taxon>
        <taxon>Achlyaceae</taxon>
        <taxon>Achlya</taxon>
    </lineage>
</organism>